<accession>A0A9P7BEA2</accession>
<feature type="non-terminal residue" evidence="2">
    <location>
        <position position="1"/>
    </location>
</feature>
<feature type="compositionally biased region" description="Low complexity" evidence="1">
    <location>
        <begin position="123"/>
        <end position="135"/>
    </location>
</feature>
<evidence type="ECO:0000313" key="3">
    <source>
        <dbReference type="Proteomes" id="UP000697127"/>
    </source>
</evidence>
<reference evidence="2" key="1">
    <citation type="submission" date="2020-11" db="EMBL/GenBank/DDBJ databases">
        <title>Kefir isolates.</title>
        <authorList>
            <person name="Marcisauskas S."/>
            <person name="Kim Y."/>
            <person name="Blasche S."/>
        </authorList>
    </citation>
    <scope>NUCLEOTIDE SEQUENCE</scope>
    <source>
        <strain evidence="2">Olga-1</strain>
    </source>
</reference>
<feature type="region of interest" description="Disordered" evidence="1">
    <location>
        <begin position="120"/>
        <end position="146"/>
    </location>
</feature>
<dbReference type="EMBL" id="PUHW01000830">
    <property type="protein sequence ID" value="KAG0684101.1"/>
    <property type="molecule type" value="Genomic_DNA"/>
</dbReference>
<dbReference type="Proteomes" id="UP000697127">
    <property type="component" value="Unassembled WGS sequence"/>
</dbReference>
<protein>
    <submittedName>
        <fullName evidence="2">Uncharacterized protein</fullName>
    </submittedName>
</protein>
<evidence type="ECO:0000313" key="2">
    <source>
        <dbReference type="EMBL" id="KAG0684101.1"/>
    </source>
</evidence>
<evidence type="ECO:0000256" key="1">
    <source>
        <dbReference type="SAM" id="MobiDB-lite"/>
    </source>
</evidence>
<feature type="region of interest" description="Disordered" evidence="1">
    <location>
        <begin position="194"/>
        <end position="215"/>
    </location>
</feature>
<feature type="compositionally biased region" description="Polar residues" evidence="1">
    <location>
        <begin position="195"/>
        <end position="215"/>
    </location>
</feature>
<feature type="non-terminal residue" evidence="2">
    <location>
        <position position="215"/>
    </location>
</feature>
<dbReference type="AlphaFoldDB" id="A0A9P7BEA2"/>
<name>A0A9P7BEA2_9ASCO</name>
<proteinExistence type="predicted"/>
<sequence length="215" mass="24385">EDVIPAYDSNMCTNNSLINDSSVILASNSLDLKPQKKKVIKDTTPIPQHIEDDADVIITPIKSIKEENLTSSDLIQQQTTTKELTPVKYILNKHDNDSNNFIEKKSNQFAIKDTINDVISRNQQQQQQQQQHQQQITTSDKGNKQSTIETLPSFVQQSSNNNNTALVNNSDVQRQLYEQKLEQKKMDQFRKLNMMGNSDSSNFAKSISPMSPKTT</sequence>
<comment type="caution">
    <text evidence="2">The sequence shown here is derived from an EMBL/GenBank/DDBJ whole genome shotgun (WGS) entry which is preliminary data.</text>
</comment>
<organism evidence="2 3">
    <name type="scientific">Pichia californica</name>
    <dbReference type="NCBI Taxonomy" id="460514"/>
    <lineage>
        <taxon>Eukaryota</taxon>
        <taxon>Fungi</taxon>
        <taxon>Dikarya</taxon>
        <taxon>Ascomycota</taxon>
        <taxon>Saccharomycotina</taxon>
        <taxon>Pichiomycetes</taxon>
        <taxon>Pichiales</taxon>
        <taxon>Pichiaceae</taxon>
        <taxon>Pichia</taxon>
    </lineage>
</organism>
<gene>
    <name evidence="2" type="ORF">C6P40_005130</name>
</gene>
<feature type="compositionally biased region" description="Polar residues" evidence="1">
    <location>
        <begin position="136"/>
        <end position="146"/>
    </location>
</feature>
<keyword evidence="3" id="KW-1185">Reference proteome</keyword>